<dbReference type="PANTHER" id="PTHR30408:SF12">
    <property type="entry name" value="TYPE I RESTRICTION ENZYME MJAVIII SPECIFICITY SUBUNIT"/>
    <property type="match status" value="1"/>
</dbReference>
<evidence type="ECO:0000313" key="5">
    <source>
        <dbReference type="EMBL" id="GAA4243253.1"/>
    </source>
</evidence>
<keyword evidence="2" id="KW-0680">Restriction system</keyword>
<protein>
    <recommendedName>
        <fullName evidence="4">Type I restriction modification DNA specificity domain-containing protein</fullName>
    </recommendedName>
</protein>
<gene>
    <name evidence="5" type="ORF">GCM10022255_001560</name>
</gene>
<accession>A0ABP8CTQ2</accession>
<dbReference type="Gene3D" id="3.90.220.20">
    <property type="entry name" value="DNA methylase specificity domains"/>
    <property type="match status" value="2"/>
</dbReference>
<keyword evidence="3" id="KW-0238">DNA-binding</keyword>
<comment type="caution">
    <text evidence="5">The sequence shown here is derived from an EMBL/GenBank/DDBJ whole genome shotgun (WGS) entry which is preliminary data.</text>
</comment>
<evidence type="ECO:0000259" key="4">
    <source>
        <dbReference type="Pfam" id="PF01420"/>
    </source>
</evidence>
<comment type="similarity">
    <text evidence="1">Belongs to the type-I restriction system S methylase family.</text>
</comment>
<evidence type="ECO:0000313" key="6">
    <source>
        <dbReference type="Proteomes" id="UP001500620"/>
    </source>
</evidence>
<dbReference type="Pfam" id="PF01420">
    <property type="entry name" value="Methylase_S"/>
    <property type="match status" value="1"/>
</dbReference>
<dbReference type="InterPro" id="IPR052021">
    <property type="entry name" value="Type-I_RS_S_subunit"/>
</dbReference>
<dbReference type="Proteomes" id="UP001500620">
    <property type="component" value="Unassembled WGS sequence"/>
</dbReference>
<evidence type="ECO:0000256" key="3">
    <source>
        <dbReference type="ARBA" id="ARBA00023125"/>
    </source>
</evidence>
<feature type="domain" description="Type I restriction modification DNA specificity" evidence="4">
    <location>
        <begin position="20"/>
        <end position="113"/>
    </location>
</feature>
<keyword evidence="6" id="KW-1185">Reference proteome</keyword>
<proteinExistence type="inferred from homology"/>
<dbReference type="InterPro" id="IPR000055">
    <property type="entry name" value="Restrct_endonuc_typeI_TRD"/>
</dbReference>
<evidence type="ECO:0000256" key="1">
    <source>
        <dbReference type="ARBA" id="ARBA00010923"/>
    </source>
</evidence>
<name>A0ABP8CTQ2_9ACTN</name>
<evidence type="ECO:0000256" key="2">
    <source>
        <dbReference type="ARBA" id="ARBA00022747"/>
    </source>
</evidence>
<sequence length="331" mass="35777">MTPTRGDLLYSREGTYFGIAAEVPQSTRVCLGQRMVLIRPNSETLDFRFLRHWLNSPLMARHISGFRDGSVAERLNLPTIRSLPVLVPPILEQHAIAEALGTLDDKIAVNERIAATSRALGIAQFDAACAAGSRNVTIGSISSMLLRGGAPSYTEDPAQTTVINQKCIRGGRVDLGPARKTVTAKVRLDRILQKGDMLVNSTGVGTLGRVAVWTHDITATCDSHVTIVRPNPAAIPVMVGAYAILAAQPEIELLGEGSTGQTELGRTKLEQLPVQVPVIEACEALASQLYRLEERSKAALDENQTLTELRDTLLPQLISGELRVEEKNSSA</sequence>
<reference evidence="6" key="1">
    <citation type="journal article" date="2019" name="Int. J. Syst. Evol. Microbiol.">
        <title>The Global Catalogue of Microorganisms (GCM) 10K type strain sequencing project: providing services to taxonomists for standard genome sequencing and annotation.</title>
        <authorList>
            <consortium name="The Broad Institute Genomics Platform"/>
            <consortium name="The Broad Institute Genome Sequencing Center for Infectious Disease"/>
            <person name="Wu L."/>
            <person name="Ma J."/>
        </authorList>
    </citation>
    <scope>NUCLEOTIDE SEQUENCE [LARGE SCALE GENOMIC DNA]</scope>
    <source>
        <strain evidence="6">JCM 17441</strain>
    </source>
</reference>
<dbReference type="PANTHER" id="PTHR30408">
    <property type="entry name" value="TYPE-1 RESTRICTION ENZYME ECOKI SPECIFICITY PROTEIN"/>
    <property type="match status" value="1"/>
</dbReference>
<organism evidence="5 6">
    <name type="scientific">Dactylosporangium darangshiense</name>
    <dbReference type="NCBI Taxonomy" id="579108"/>
    <lineage>
        <taxon>Bacteria</taxon>
        <taxon>Bacillati</taxon>
        <taxon>Actinomycetota</taxon>
        <taxon>Actinomycetes</taxon>
        <taxon>Micromonosporales</taxon>
        <taxon>Micromonosporaceae</taxon>
        <taxon>Dactylosporangium</taxon>
    </lineage>
</organism>
<dbReference type="EMBL" id="BAABAT010000001">
    <property type="protein sequence ID" value="GAA4243253.1"/>
    <property type="molecule type" value="Genomic_DNA"/>
</dbReference>
<dbReference type="InterPro" id="IPR044946">
    <property type="entry name" value="Restrct_endonuc_typeI_TRD_sf"/>
</dbReference>
<dbReference type="SUPFAM" id="SSF116734">
    <property type="entry name" value="DNA methylase specificity domain"/>
    <property type="match status" value="2"/>
</dbReference>